<feature type="domain" description="TadE-like" evidence="2">
    <location>
        <begin position="28"/>
        <end position="70"/>
    </location>
</feature>
<dbReference type="GeneID" id="60697659"/>
<organism evidence="3 4">
    <name type="scientific">Acidithiobacillus thiooxidans ATCC 19377</name>
    <dbReference type="NCBI Taxonomy" id="637390"/>
    <lineage>
        <taxon>Bacteria</taxon>
        <taxon>Pseudomonadati</taxon>
        <taxon>Pseudomonadota</taxon>
        <taxon>Acidithiobacillia</taxon>
        <taxon>Acidithiobacillales</taxon>
        <taxon>Acidithiobacillaceae</taxon>
        <taxon>Acidithiobacillus</taxon>
    </lineage>
</organism>
<evidence type="ECO:0000259" key="2">
    <source>
        <dbReference type="Pfam" id="PF07811"/>
    </source>
</evidence>
<accession>A0A5P9XV44</accession>
<proteinExistence type="predicted"/>
<dbReference type="Pfam" id="PF07811">
    <property type="entry name" value="TadE"/>
    <property type="match status" value="1"/>
</dbReference>
<sequence>MLPSFYLFDRTGPTVVEQIVAIPLSESGVSAVEFAITLPTLLLALLGTFQGALLYQARAQFEVASQEAVRAGTLHGANTEAIREALARGLTPLYTHGQNLEALARGYAAAKTAAAQANIQILSPTREAFDDFAELTRDGSGTPVHAIPVDHLAYRQTRIGVNSKMSIQDATLLKVQITTVQPLVIPFIDQVGRGLYALKQEMGLPSIFGLKLSPVMGINGQMGWGIPLQTDTVMRMQSPVLVAGLSSQNQLVQHPAAESVPGSTPPASNMEPLPTSPNDLATISDDKAPMSDHICNAGT</sequence>
<evidence type="ECO:0000313" key="3">
    <source>
        <dbReference type="EMBL" id="QFX97520.1"/>
    </source>
</evidence>
<protein>
    <submittedName>
        <fullName evidence="3">Pilus assembly protein TadE</fullName>
    </submittedName>
</protein>
<evidence type="ECO:0000313" key="4">
    <source>
        <dbReference type="Proteomes" id="UP000363590"/>
    </source>
</evidence>
<dbReference type="AlphaFoldDB" id="A0A5P9XV44"/>
<gene>
    <name evidence="3" type="ORF">GCD22_03457</name>
</gene>
<name>A0A5P9XV44_ACITH</name>
<dbReference type="InterPro" id="IPR012495">
    <property type="entry name" value="TadE-like_dom"/>
</dbReference>
<feature type="region of interest" description="Disordered" evidence="1">
    <location>
        <begin position="252"/>
        <end position="299"/>
    </location>
</feature>
<dbReference type="EMBL" id="CP045571">
    <property type="protein sequence ID" value="QFX97520.1"/>
    <property type="molecule type" value="Genomic_DNA"/>
</dbReference>
<dbReference type="KEGG" id="atx:GCD22_03457"/>
<dbReference type="Proteomes" id="UP000363590">
    <property type="component" value="Chromosome"/>
</dbReference>
<dbReference type="RefSeq" id="WP_010637573.1">
    <property type="nucleotide sequence ID" value="NZ_AFOH01000028.1"/>
</dbReference>
<reference evidence="3 4" key="1">
    <citation type="submission" date="2019-10" db="EMBL/GenBank/DDBJ databases">
        <authorList>
            <person name="Wang R."/>
        </authorList>
    </citation>
    <scope>NUCLEOTIDE SEQUENCE [LARGE SCALE GENOMIC DNA]</scope>
    <source>
        <strain evidence="3 4">ATCC 19377</strain>
    </source>
</reference>
<evidence type="ECO:0000256" key="1">
    <source>
        <dbReference type="SAM" id="MobiDB-lite"/>
    </source>
</evidence>